<reference evidence="1" key="1">
    <citation type="submission" date="2016-10" db="EMBL/GenBank/DDBJ databases">
        <title>Sequence of Gallionella enrichment culture.</title>
        <authorList>
            <person name="Poehlein A."/>
            <person name="Muehling M."/>
            <person name="Daniel R."/>
        </authorList>
    </citation>
    <scope>NUCLEOTIDE SEQUENCE</scope>
</reference>
<accession>A0A1J5RP04</accession>
<dbReference type="EMBL" id="MLJW01000132">
    <property type="protein sequence ID" value="OIQ97465.1"/>
    <property type="molecule type" value="Genomic_DNA"/>
</dbReference>
<dbReference type="InterPro" id="IPR023614">
    <property type="entry name" value="Porin_dom_sf"/>
</dbReference>
<sequence length="389" mass="42513">MGISAHSFAQTTATVDSSVYDRLNYLEDQINYHKSGDDHFMVVGLATFGYASSKSTNTLNGVSEVTKSNSFPDVDHFEFSPMLLWRHGKKFLMEFEPSFANNGVGVNWADISYFAAPNLIFRAGYLVLPFGTYSKKQAAGWINKLATDPMGIGDLPTADYGVEVEGGLPLGSMKMNYDFALSNGMQLMGDGTVASGNIVDNNNNKTFTGRLGLLPFSNSSLELGVSGMFGKIGDYGSINQGVKGNMYAFDLNYVKTFVPILLNIKGQYDIIDIGDANYVSPLDPTQTYTFKNHTTNGFIQCAIRPTGIQALHDLELAGRYTTYSTPANSTFGSDQHSFSIGLNYWLSWRAVARVAYETYTGNSTASQALNAFTGTTNTNTLYLQFSIQL</sequence>
<dbReference type="Gene3D" id="2.40.160.10">
    <property type="entry name" value="Porin"/>
    <property type="match status" value="1"/>
</dbReference>
<comment type="caution">
    <text evidence="1">The sequence shown here is derived from an EMBL/GenBank/DDBJ whole genome shotgun (WGS) entry which is preliminary data.</text>
</comment>
<organism evidence="1">
    <name type="scientific">mine drainage metagenome</name>
    <dbReference type="NCBI Taxonomy" id="410659"/>
    <lineage>
        <taxon>unclassified sequences</taxon>
        <taxon>metagenomes</taxon>
        <taxon>ecological metagenomes</taxon>
    </lineage>
</organism>
<evidence type="ECO:0008006" key="2">
    <source>
        <dbReference type="Google" id="ProtNLM"/>
    </source>
</evidence>
<gene>
    <name evidence="1" type="ORF">GALL_204750</name>
</gene>
<name>A0A1J5RP04_9ZZZZ</name>
<protein>
    <recommendedName>
        <fullName evidence="2">Phosphate-selective porin O and P</fullName>
    </recommendedName>
</protein>
<dbReference type="AlphaFoldDB" id="A0A1J5RP04"/>
<proteinExistence type="predicted"/>
<evidence type="ECO:0000313" key="1">
    <source>
        <dbReference type="EMBL" id="OIQ97465.1"/>
    </source>
</evidence>